<name>A0A075GL37_9EURY</name>
<reference evidence="1" key="1">
    <citation type="journal article" date="2014" name="Genome Biol. Evol.">
        <title>Pangenome evidence for extensive interdomain horizontal transfer affecting lineage core and shell genes in uncultured planktonic thaumarchaeota and euryarchaeota.</title>
        <authorList>
            <person name="Deschamps P."/>
            <person name="Zivanovic Y."/>
            <person name="Moreira D."/>
            <person name="Rodriguez-Valera F."/>
            <person name="Lopez-Garcia P."/>
        </authorList>
    </citation>
    <scope>NUCLEOTIDE SEQUENCE</scope>
</reference>
<protein>
    <submittedName>
        <fullName evidence="1">Uncharacterized protein</fullName>
    </submittedName>
</protein>
<organism evidence="1">
    <name type="scientific">uncultured marine group II/III euryarchaeote KM3_176_D12</name>
    <dbReference type="NCBI Taxonomy" id="1457936"/>
    <lineage>
        <taxon>Archaea</taxon>
        <taxon>Methanobacteriati</taxon>
        <taxon>Methanobacteriota</taxon>
        <taxon>environmental samples</taxon>
    </lineage>
</organism>
<proteinExistence type="predicted"/>
<sequence length="152" mass="16504">MRTIVLALILIIIAPAFPGCISEVDDNHPFSGEWTTIGGNLMVFMEGDAVCSTKWNIINDTAENVNDCMAVSGMKTISTFNYSFVGDVLFMQTTSILIEYSDGNTTASDVSDITMCAAYVPRDMAPDESSWISEVEAVSWPSYCTEILGISS</sequence>
<dbReference type="AlphaFoldDB" id="A0A075GL37"/>
<dbReference type="EMBL" id="KF900718">
    <property type="protein sequence ID" value="AIF04786.1"/>
    <property type="molecule type" value="Genomic_DNA"/>
</dbReference>
<accession>A0A075GL37</accession>
<evidence type="ECO:0000313" key="1">
    <source>
        <dbReference type="EMBL" id="AIF04786.1"/>
    </source>
</evidence>